<comment type="caution">
    <text evidence="2">The sequence shown here is derived from an EMBL/GenBank/DDBJ whole genome shotgun (WGS) entry which is preliminary data.</text>
</comment>
<feature type="domain" description="Glycosyl transferase family 1" evidence="1">
    <location>
        <begin position="39"/>
        <end position="196"/>
    </location>
</feature>
<accession>A0A133VPH7</accession>
<sequence>MALKYPYDKIFALCENMKERIRNNGGNSPINIVPIGVDIEKFTPSKEKETEEPLFLYVGRFKPEKGYKLFIESAEKLEQEKFLMVGDDPEKLGKTPQNLEVRGKVPHGEMVNIYNEATCLVLPSYTEGLPRVCLEALACGTPVIGSKVGGVPELVLDGETGFTIEPGNLKQLVNKIETVRKNPELISKMGQQGRKHIVENYDESKTMKKTVKELEMVAGDH</sequence>
<evidence type="ECO:0000313" key="2">
    <source>
        <dbReference type="EMBL" id="KXB08311.1"/>
    </source>
</evidence>
<dbReference type="AlphaFoldDB" id="A0A133VPH7"/>
<dbReference type="SUPFAM" id="SSF53756">
    <property type="entry name" value="UDP-Glycosyltransferase/glycogen phosphorylase"/>
    <property type="match status" value="1"/>
</dbReference>
<dbReference type="Gene3D" id="3.40.50.2000">
    <property type="entry name" value="Glycogen Phosphorylase B"/>
    <property type="match status" value="2"/>
</dbReference>
<keyword evidence="3" id="KW-1185">Reference proteome</keyword>
<protein>
    <recommendedName>
        <fullName evidence="1">Glycosyl transferase family 1 domain-containing protein</fullName>
    </recommendedName>
</protein>
<dbReference type="Proteomes" id="UP000070175">
    <property type="component" value="Unassembled WGS sequence"/>
</dbReference>
<evidence type="ECO:0000259" key="1">
    <source>
        <dbReference type="Pfam" id="PF00534"/>
    </source>
</evidence>
<dbReference type="PANTHER" id="PTHR45947">
    <property type="entry name" value="SULFOQUINOVOSYL TRANSFERASE SQD2"/>
    <property type="match status" value="1"/>
</dbReference>
<dbReference type="InterPro" id="IPR001296">
    <property type="entry name" value="Glyco_trans_1"/>
</dbReference>
<name>A0A133VPH7_9EURY</name>
<evidence type="ECO:0000313" key="3">
    <source>
        <dbReference type="Proteomes" id="UP000070175"/>
    </source>
</evidence>
<organism evidence="2 3">
    <name type="scientific">candidate division MSBL1 archaeon SCGC-AAA382N08</name>
    <dbReference type="NCBI Taxonomy" id="1698285"/>
    <lineage>
        <taxon>Archaea</taxon>
        <taxon>Methanobacteriati</taxon>
        <taxon>Methanobacteriota</taxon>
        <taxon>candidate division MSBL1</taxon>
    </lineage>
</organism>
<dbReference type="InterPro" id="IPR050194">
    <property type="entry name" value="Glycosyltransferase_grp1"/>
</dbReference>
<gene>
    <name evidence="2" type="ORF">AKJ56_01580</name>
</gene>
<reference evidence="2 3" key="1">
    <citation type="journal article" date="2016" name="Sci. Rep.">
        <title>Metabolic traits of an uncultured archaeal lineage -MSBL1- from brine pools of the Red Sea.</title>
        <authorList>
            <person name="Mwirichia R."/>
            <person name="Alam I."/>
            <person name="Rashid M."/>
            <person name="Vinu M."/>
            <person name="Ba-Alawi W."/>
            <person name="Anthony Kamau A."/>
            <person name="Kamanda Ngugi D."/>
            <person name="Goker M."/>
            <person name="Klenk H.P."/>
            <person name="Bajic V."/>
            <person name="Stingl U."/>
        </authorList>
    </citation>
    <scope>NUCLEOTIDE SEQUENCE [LARGE SCALE GENOMIC DNA]</scope>
    <source>
        <strain evidence="2">SCGC-AAA382N08</strain>
    </source>
</reference>
<dbReference type="PANTHER" id="PTHR45947:SF3">
    <property type="entry name" value="SULFOQUINOVOSYL TRANSFERASE SQD2"/>
    <property type="match status" value="1"/>
</dbReference>
<dbReference type="GO" id="GO:0016757">
    <property type="term" value="F:glycosyltransferase activity"/>
    <property type="evidence" value="ECO:0007669"/>
    <property type="project" value="InterPro"/>
</dbReference>
<proteinExistence type="predicted"/>
<dbReference type="EMBL" id="LHYJ01000019">
    <property type="protein sequence ID" value="KXB08311.1"/>
    <property type="molecule type" value="Genomic_DNA"/>
</dbReference>
<dbReference type="Pfam" id="PF00534">
    <property type="entry name" value="Glycos_transf_1"/>
    <property type="match status" value="1"/>
</dbReference>
<dbReference type="CDD" id="cd03801">
    <property type="entry name" value="GT4_PimA-like"/>
    <property type="match status" value="1"/>
</dbReference>